<comment type="similarity">
    <text evidence="1">Belongs to the AB hydrolase superfamily. Lipase family. Class 3 subfamily.</text>
</comment>
<dbReference type="RefSeq" id="XP_025397841.1">
    <property type="nucleotide sequence ID" value="XM_025546751.1"/>
</dbReference>
<evidence type="ECO:0000256" key="2">
    <source>
        <dbReference type="ARBA" id="ARBA00047591"/>
    </source>
</evidence>
<evidence type="ECO:0000259" key="5">
    <source>
        <dbReference type="Pfam" id="PF01764"/>
    </source>
</evidence>
<dbReference type="OrthoDB" id="438440at2759"/>
<feature type="domain" description="Fungal lipase-type" evidence="5">
    <location>
        <begin position="169"/>
        <end position="319"/>
    </location>
</feature>
<name>A0A317VYV9_9EURO</name>
<comment type="catalytic activity">
    <reaction evidence="3">
        <text>a monoacylglycerol + H2O = glycerol + a fatty acid + H(+)</text>
        <dbReference type="Rhea" id="RHEA:15245"/>
        <dbReference type="ChEBI" id="CHEBI:15377"/>
        <dbReference type="ChEBI" id="CHEBI:15378"/>
        <dbReference type="ChEBI" id="CHEBI:17408"/>
        <dbReference type="ChEBI" id="CHEBI:17754"/>
        <dbReference type="ChEBI" id="CHEBI:28868"/>
    </reaction>
</comment>
<reference evidence="6 7" key="1">
    <citation type="submission" date="2016-12" db="EMBL/GenBank/DDBJ databases">
        <title>The genomes of Aspergillus section Nigri reveals drivers in fungal speciation.</title>
        <authorList>
            <consortium name="DOE Joint Genome Institute"/>
            <person name="Vesth T.C."/>
            <person name="Nybo J."/>
            <person name="Theobald S."/>
            <person name="Brandl J."/>
            <person name="Frisvad J.C."/>
            <person name="Nielsen K.F."/>
            <person name="Lyhne E.K."/>
            <person name="Kogle M.E."/>
            <person name="Kuo A."/>
            <person name="Riley R."/>
            <person name="Clum A."/>
            <person name="Nolan M."/>
            <person name="Lipzen A."/>
            <person name="Salamov A."/>
            <person name="Henrissat B."/>
            <person name="Wiebenga A."/>
            <person name="De Vries R.P."/>
            <person name="Grigoriev I.V."/>
            <person name="Mortensen U.H."/>
            <person name="Andersen M.R."/>
            <person name="Baker S.E."/>
        </authorList>
    </citation>
    <scope>NUCLEOTIDE SEQUENCE [LARGE SCALE GENOMIC DNA]</scope>
    <source>
        <strain evidence="6 7">CBS 117.55</strain>
    </source>
</reference>
<dbReference type="SUPFAM" id="SSF53474">
    <property type="entry name" value="alpha/beta-Hydrolases"/>
    <property type="match status" value="1"/>
</dbReference>
<dbReference type="EMBL" id="MSFL01000019">
    <property type="protein sequence ID" value="PWY77080.1"/>
    <property type="molecule type" value="Genomic_DNA"/>
</dbReference>
<dbReference type="VEuPathDB" id="FungiDB:BO70DRAFT_397968"/>
<dbReference type="InterPro" id="IPR029058">
    <property type="entry name" value="AB_hydrolase_fold"/>
</dbReference>
<dbReference type="GeneID" id="37068988"/>
<dbReference type="InterPro" id="IPR051218">
    <property type="entry name" value="Sec_MonoDiacylglyc_Lipase"/>
</dbReference>
<evidence type="ECO:0000313" key="6">
    <source>
        <dbReference type="EMBL" id="PWY77080.1"/>
    </source>
</evidence>
<feature type="region of interest" description="Disordered" evidence="4">
    <location>
        <begin position="1"/>
        <end position="25"/>
    </location>
</feature>
<dbReference type="Pfam" id="PF01764">
    <property type="entry name" value="Lipase_3"/>
    <property type="match status" value="1"/>
</dbReference>
<dbReference type="AlphaFoldDB" id="A0A317VYV9"/>
<sequence length="440" mass="48023">MRRLWKLPKAHRESALRTSSPPPPPSAFAFIHGNSQGASAAVAELSGILGAALEQMDLDGDLDVQIKALTARLDEEASTYDNSQLGHEQSKNGWTCSQEHARLISIAWKCADDSYNAISITSPLAFEDYTFTRDHITTPSIDDGTVKAVAFTIVDRAGLSGNGLFPLLVVAVRGTGNAIDHMVDVNSTPRNADIFIDASRLRHEDPSSGTVLLAHSEFLQSAIALESIVSDRLSSYARQSGTQRCHVLFTGHAAGGAVASLLYLRYISRERSVFSMRFSCVTFGAPPTVTLPMMGKEMASDLPSELCLNIINECDIASRADKPFILCLVNLLRSLYDQPPISMDDAAYSYPAFEVSGTGHNWPVPHSIFSHVGPRVILSTQLNDTQEDSMHLRAAMVSRAEFEKLLFCRVSVHQRKSYANRVKMIAKGLYNGLPVPDAVK</sequence>
<comment type="catalytic activity">
    <reaction evidence="2">
        <text>a diacylglycerol + H2O = a monoacylglycerol + a fatty acid + H(+)</text>
        <dbReference type="Rhea" id="RHEA:32731"/>
        <dbReference type="ChEBI" id="CHEBI:15377"/>
        <dbReference type="ChEBI" id="CHEBI:15378"/>
        <dbReference type="ChEBI" id="CHEBI:17408"/>
        <dbReference type="ChEBI" id="CHEBI:18035"/>
        <dbReference type="ChEBI" id="CHEBI:28868"/>
    </reaction>
</comment>
<comment type="caution">
    <text evidence="6">The sequence shown here is derived from an EMBL/GenBank/DDBJ whole genome shotgun (WGS) entry which is preliminary data.</text>
</comment>
<dbReference type="PANTHER" id="PTHR45856">
    <property type="entry name" value="ALPHA/BETA-HYDROLASES SUPERFAMILY PROTEIN"/>
    <property type="match status" value="1"/>
</dbReference>
<gene>
    <name evidence="6" type="ORF">BO70DRAFT_397968</name>
</gene>
<dbReference type="STRING" id="1448321.A0A317VYV9"/>
<evidence type="ECO:0000256" key="3">
    <source>
        <dbReference type="ARBA" id="ARBA00048461"/>
    </source>
</evidence>
<dbReference type="InterPro" id="IPR002921">
    <property type="entry name" value="Fungal_lipase-type"/>
</dbReference>
<dbReference type="GO" id="GO:0006629">
    <property type="term" value="P:lipid metabolic process"/>
    <property type="evidence" value="ECO:0007669"/>
    <property type="project" value="InterPro"/>
</dbReference>
<organism evidence="6 7">
    <name type="scientific">Aspergillus heteromorphus CBS 117.55</name>
    <dbReference type="NCBI Taxonomy" id="1448321"/>
    <lineage>
        <taxon>Eukaryota</taxon>
        <taxon>Fungi</taxon>
        <taxon>Dikarya</taxon>
        <taxon>Ascomycota</taxon>
        <taxon>Pezizomycotina</taxon>
        <taxon>Eurotiomycetes</taxon>
        <taxon>Eurotiomycetidae</taxon>
        <taxon>Eurotiales</taxon>
        <taxon>Aspergillaceae</taxon>
        <taxon>Aspergillus</taxon>
        <taxon>Aspergillus subgen. Circumdati</taxon>
    </lineage>
</organism>
<protein>
    <recommendedName>
        <fullName evidence="5">Fungal lipase-type domain-containing protein</fullName>
    </recommendedName>
</protein>
<dbReference type="Gene3D" id="3.40.50.1820">
    <property type="entry name" value="alpha/beta hydrolase"/>
    <property type="match status" value="1"/>
</dbReference>
<evidence type="ECO:0000256" key="4">
    <source>
        <dbReference type="SAM" id="MobiDB-lite"/>
    </source>
</evidence>
<accession>A0A317VYV9</accession>
<dbReference type="PANTHER" id="PTHR45856:SF24">
    <property type="entry name" value="FUNGAL LIPASE-LIKE DOMAIN-CONTAINING PROTEIN"/>
    <property type="match status" value="1"/>
</dbReference>
<proteinExistence type="inferred from homology"/>
<evidence type="ECO:0000256" key="1">
    <source>
        <dbReference type="ARBA" id="ARBA00043996"/>
    </source>
</evidence>
<dbReference type="Proteomes" id="UP000247233">
    <property type="component" value="Unassembled WGS sequence"/>
</dbReference>
<evidence type="ECO:0000313" key="7">
    <source>
        <dbReference type="Proteomes" id="UP000247233"/>
    </source>
</evidence>
<keyword evidence="7" id="KW-1185">Reference proteome</keyword>